<reference evidence="1 2" key="1">
    <citation type="submission" date="2017-01" db="EMBL/GenBank/DDBJ databases">
        <authorList>
            <consortium name="Pathogen Informatics"/>
        </authorList>
    </citation>
    <scope>NUCLEOTIDE SEQUENCE [LARGE SCALE GENOMIC DNA]</scope>
    <source>
        <strain evidence="1 2">3626STDY6095480</strain>
    </source>
</reference>
<proteinExistence type="predicted"/>
<accession>A0ABD7MPV2</accession>
<dbReference type="EMBL" id="FTXV01000391">
    <property type="protein sequence ID" value="SJE90102.1"/>
    <property type="molecule type" value="Genomic_DNA"/>
</dbReference>
<organism evidence="1 2">
    <name type="scientific">Shigella sonnei</name>
    <dbReference type="NCBI Taxonomy" id="624"/>
    <lineage>
        <taxon>Bacteria</taxon>
        <taxon>Pseudomonadati</taxon>
        <taxon>Pseudomonadota</taxon>
        <taxon>Gammaproteobacteria</taxon>
        <taxon>Enterobacterales</taxon>
        <taxon>Enterobacteriaceae</taxon>
        <taxon>Shigella</taxon>
    </lineage>
</organism>
<gene>
    <name evidence="1" type="ORF">SAMEA3356023_05010</name>
</gene>
<protein>
    <submittedName>
        <fullName evidence="1">Uncharacterized protein</fullName>
    </submittedName>
</protein>
<evidence type="ECO:0000313" key="1">
    <source>
        <dbReference type="EMBL" id="SJE90102.1"/>
    </source>
</evidence>
<name>A0ABD7MPV2_SHISO</name>
<dbReference type="AlphaFoldDB" id="A0ABD7MPV2"/>
<dbReference type="Proteomes" id="UP000187717">
    <property type="component" value="Unassembled WGS sequence"/>
</dbReference>
<evidence type="ECO:0000313" key="2">
    <source>
        <dbReference type="Proteomes" id="UP000187717"/>
    </source>
</evidence>
<comment type="caution">
    <text evidence="1">The sequence shown here is derived from an EMBL/GenBank/DDBJ whole genome shotgun (WGS) entry which is preliminary data.</text>
</comment>
<sequence>MTVLRHGLRVDDFLQLSLAEADGPVVSEPGHLPQTVGHIAAVGVRAGKAHPVPLTDRQFAGCE</sequence>